<dbReference type="CDD" id="cd16917">
    <property type="entry name" value="HATPase_UhpB-NarQ-NarX-like"/>
    <property type="match status" value="1"/>
</dbReference>
<evidence type="ECO:0000256" key="8">
    <source>
        <dbReference type="ARBA" id="ARBA00023012"/>
    </source>
</evidence>
<proteinExistence type="predicted"/>
<evidence type="ECO:0000256" key="6">
    <source>
        <dbReference type="ARBA" id="ARBA00022777"/>
    </source>
</evidence>
<evidence type="ECO:0000256" key="2">
    <source>
        <dbReference type="ARBA" id="ARBA00012438"/>
    </source>
</evidence>
<feature type="domain" description="Signal transduction histidine kinase subgroup 3 dimerisation and phosphoacceptor" evidence="13">
    <location>
        <begin position="178"/>
        <end position="243"/>
    </location>
</feature>
<dbReference type="InterPro" id="IPR011712">
    <property type="entry name" value="Sig_transdc_His_kin_sub3_dim/P"/>
</dbReference>
<feature type="transmembrane region" description="Helical" evidence="11">
    <location>
        <begin position="103"/>
        <end position="123"/>
    </location>
</feature>
<evidence type="ECO:0000256" key="9">
    <source>
        <dbReference type="SAM" id="Coils"/>
    </source>
</evidence>
<feature type="transmembrane region" description="Helical" evidence="11">
    <location>
        <begin position="474"/>
        <end position="494"/>
    </location>
</feature>
<dbReference type="GO" id="GO:0046983">
    <property type="term" value="F:protein dimerization activity"/>
    <property type="evidence" value="ECO:0007669"/>
    <property type="project" value="InterPro"/>
</dbReference>
<evidence type="ECO:0000256" key="7">
    <source>
        <dbReference type="ARBA" id="ARBA00022840"/>
    </source>
</evidence>
<keyword evidence="7" id="KW-0067">ATP-binding</keyword>
<feature type="transmembrane region" description="Helical" evidence="11">
    <location>
        <begin position="59"/>
        <end position="91"/>
    </location>
</feature>
<feature type="compositionally biased region" description="Low complexity" evidence="10">
    <location>
        <begin position="663"/>
        <end position="674"/>
    </location>
</feature>
<evidence type="ECO:0000313" key="15">
    <source>
        <dbReference type="Proteomes" id="UP000070620"/>
    </source>
</evidence>
<dbReference type="OrthoDB" id="4299820at2"/>
<comment type="catalytic activity">
    <reaction evidence="1">
        <text>ATP + protein L-histidine = ADP + protein N-phospho-L-histidine.</text>
        <dbReference type="EC" id="2.7.13.3"/>
    </reaction>
</comment>
<dbReference type="PANTHER" id="PTHR24421:SF10">
    <property type="entry name" value="NITRATE_NITRITE SENSOR PROTEIN NARQ"/>
    <property type="match status" value="1"/>
</dbReference>
<organism evidence="14 15">
    <name type="scientific">Micromonospora rosaria</name>
    <dbReference type="NCBI Taxonomy" id="47874"/>
    <lineage>
        <taxon>Bacteria</taxon>
        <taxon>Bacillati</taxon>
        <taxon>Actinomycetota</taxon>
        <taxon>Actinomycetes</taxon>
        <taxon>Micromonosporales</taxon>
        <taxon>Micromonosporaceae</taxon>
        <taxon>Micromonospora</taxon>
    </lineage>
</organism>
<keyword evidence="6" id="KW-0418">Kinase</keyword>
<keyword evidence="4" id="KW-0808">Transferase</keyword>
<dbReference type="EC" id="2.7.13.3" evidence="2"/>
<keyword evidence="8" id="KW-0902">Two-component regulatory system</keyword>
<dbReference type="GO" id="GO:0016020">
    <property type="term" value="C:membrane"/>
    <property type="evidence" value="ECO:0007669"/>
    <property type="project" value="InterPro"/>
</dbReference>
<dbReference type="InterPro" id="IPR003594">
    <property type="entry name" value="HATPase_dom"/>
</dbReference>
<evidence type="ECO:0000259" key="12">
    <source>
        <dbReference type="Pfam" id="PF02518"/>
    </source>
</evidence>
<feature type="coiled-coil region" evidence="9">
    <location>
        <begin position="157"/>
        <end position="192"/>
    </location>
</feature>
<dbReference type="InterPro" id="IPR036890">
    <property type="entry name" value="HATPase_C_sf"/>
</dbReference>
<keyword evidence="3" id="KW-0597">Phosphoprotein</keyword>
<dbReference type="GO" id="GO:0000155">
    <property type="term" value="F:phosphorelay sensor kinase activity"/>
    <property type="evidence" value="ECO:0007669"/>
    <property type="project" value="InterPro"/>
</dbReference>
<dbReference type="SUPFAM" id="SSF55874">
    <property type="entry name" value="ATPase domain of HSP90 chaperone/DNA topoisomerase II/histidine kinase"/>
    <property type="match status" value="1"/>
</dbReference>
<evidence type="ECO:0000313" key="14">
    <source>
        <dbReference type="EMBL" id="KXK61417.1"/>
    </source>
</evidence>
<evidence type="ECO:0000256" key="4">
    <source>
        <dbReference type="ARBA" id="ARBA00022679"/>
    </source>
</evidence>
<dbReference type="GO" id="GO:0005524">
    <property type="term" value="F:ATP binding"/>
    <property type="evidence" value="ECO:0007669"/>
    <property type="project" value="UniProtKB-KW"/>
</dbReference>
<dbReference type="Pfam" id="PF02518">
    <property type="entry name" value="HATPase_c"/>
    <property type="match status" value="1"/>
</dbReference>
<evidence type="ECO:0000259" key="13">
    <source>
        <dbReference type="Pfam" id="PF07730"/>
    </source>
</evidence>
<dbReference type="PANTHER" id="PTHR24421">
    <property type="entry name" value="NITRATE/NITRITE SENSOR PROTEIN NARX-RELATED"/>
    <property type="match status" value="1"/>
</dbReference>
<dbReference type="Gene3D" id="3.30.565.10">
    <property type="entry name" value="Histidine kinase-like ATPase, C-terminal domain"/>
    <property type="match status" value="1"/>
</dbReference>
<evidence type="ECO:0000256" key="5">
    <source>
        <dbReference type="ARBA" id="ARBA00022741"/>
    </source>
</evidence>
<gene>
    <name evidence="14" type="ORF">AWW66_13500</name>
</gene>
<evidence type="ECO:0000256" key="1">
    <source>
        <dbReference type="ARBA" id="ARBA00000085"/>
    </source>
</evidence>
<evidence type="ECO:0000256" key="11">
    <source>
        <dbReference type="SAM" id="Phobius"/>
    </source>
</evidence>
<dbReference type="InterPro" id="IPR050482">
    <property type="entry name" value="Sensor_HK_TwoCompSys"/>
</dbReference>
<keyword evidence="11" id="KW-1133">Transmembrane helix</keyword>
<feature type="transmembrane region" description="Helical" evidence="11">
    <location>
        <begin position="388"/>
        <end position="409"/>
    </location>
</feature>
<feature type="transmembrane region" description="Helical" evidence="11">
    <location>
        <begin position="6"/>
        <end position="27"/>
    </location>
</feature>
<protein>
    <recommendedName>
        <fullName evidence="2">histidine kinase</fullName>
        <ecNumber evidence="2">2.7.13.3</ecNumber>
    </recommendedName>
</protein>
<feature type="transmembrane region" description="Helical" evidence="11">
    <location>
        <begin position="129"/>
        <end position="147"/>
    </location>
</feature>
<feature type="transmembrane region" description="Helical" evidence="11">
    <location>
        <begin position="421"/>
        <end position="440"/>
    </location>
</feature>
<feature type="transmembrane region" description="Helical" evidence="11">
    <location>
        <begin position="532"/>
        <end position="560"/>
    </location>
</feature>
<feature type="region of interest" description="Disordered" evidence="10">
    <location>
        <begin position="639"/>
        <end position="696"/>
    </location>
</feature>
<feature type="transmembrane region" description="Helical" evidence="11">
    <location>
        <begin position="34"/>
        <end position="53"/>
    </location>
</feature>
<sequence>MDLVRTWLLPTALVGGQLLLWPGLPVLRGTTPEPWRLVVVVVAAVVVGGALGWRRRAPVPALVVVLAAQATGLLAITADELWLLVAAELVALYSVGVRAPGRITWLAVAAATGCAAVVGLVRFGVGPTWLGEVVLALLGYLIAAELGRSRQRWLARRSTVAERLVAAEEELRRAAEEERHRLARELHDVSAHHLTSIVVTVGAAERLAARRPDLVAEAVSFAATTSRDTLTALHRLVAVMRDGDRDADRPLAARLEELAAGFRRLDQPVTLDVRADLPAGLAEPVYALAREALTNVLRHARGAPVRVRVAVEGATAVLEVTDDGAGHAAPVTLGAGRGIVGMRERAVALGGTLTAGPSGAGWRVRAVLPLGGPGAPVPPSGESSRRSLLTASLVAAATAVPIALAVVSAETEPLLVELAEPGTLAVIALLCAVHAMPLLLRRDRPWLALAGVGAAMALWPSAALWGGLPTNASLVLFTAGVAEFAAVYAVGAYAGRPAVSWLGAPLAAVGLAVGLVGTAAADGSLGGGPVDLSAAVVLGLLVAVLLTGPLLLTWGVGAVLRGRRGKVLSREDDALAAAAAQAVVAAAAERARIADGLRAAVLDRAGRLVAVTDAGRPADILVEARATLAAMRELLEELRPAPPTPPAPEDAVPEGAVPEGARADGAGPEGAALEGARKDGAGPESAGSGRVEGVPA</sequence>
<dbReference type="Gene3D" id="1.20.5.1930">
    <property type="match status" value="1"/>
</dbReference>
<keyword evidence="11" id="KW-0472">Membrane</keyword>
<dbReference type="EMBL" id="LRQV01000041">
    <property type="protein sequence ID" value="KXK61417.1"/>
    <property type="molecule type" value="Genomic_DNA"/>
</dbReference>
<evidence type="ECO:0000256" key="3">
    <source>
        <dbReference type="ARBA" id="ARBA00022553"/>
    </source>
</evidence>
<keyword evidence="11" id="KW-0812">Transmembrane</keyword>
<keyword evidence="9" id="KW-0175">Coiled coil</keyword>
<reference evidence="14 15" key="1">
    <citation type="submission" date="2016-01" db="EMBL/GenBank/DDBJ databases">
        <title>Whole genome sequence and analysis of Micromonospora rosaria DSM 803, which can produce antibacterial substance rosamicin.</title>
        <authorList>
            <person name="Yang H."/>
            <person name="He X."/>
            <person name="Zhu D."/>
        </authorList>
    </citation>
    <scope>NUCLEOTIDE SEQUENCE [LARGE SCALE GENOMIC DNA]</scope>
    <source>
        <strain evidence="14 15">DSM 803</strain>
    </source>
</reference>
<keyword evidence="15" id="KW-1185">Reference proteome</keyword>
<dbReference type="AlphaFoldDB" id="A0A136PST2"/>
<keyword evidence="5" id="KW-0547">Nucleotide-binding</keyword>
<comment type="caution">
    <text evidence="14">The sequence shown here is derived from an EMBL/GenBank/DDBJ whole genome shotgun (WGS) entry which is preliminary data.</text>
</comment>
<dbReference type="Pfam" id="PF07730">
    <property type="entry name" value="HisKA_3"/>
    <property type="match status" value="1"/>
</dbReference>
<dbReference type="Proteomes" id="UP000070620">
    <property type="component" value="Unassembled WGS sequence"/>
</dbReference>
<feature type="transmembrane region" description="Helical" evidence="11">
    <location>
        <begin position="501"/>
        <end position="520"/>
    </location>
</feature>
<feature type="domain" description="Histidine kinase/HSP90-like ATPase" evidence="12">
    <location>
        <begin position="283"/>
        <end position="370"/>
    </location>
</feature>
<evidence type="ECO:0000256" key="10">
    <source>
        <dbReference type="SAM" id="MobiDB-lite"/>
    </source>
</evidence>
<accession>A0A136PST2</accession>
<name>A0A136PST2_9ACTN</name>
<dbReference type="RefSeq" id="WP_067365105.1">
    <property type="nucleotide sequence ID" value="NZ_JBIUBN010000042.1"/>
</dbReference>
<feature type="transmembrane region" description="Helical" evidence="11">
    <location>
        <begin position="447"/>
        <end position="468"/>
    </location>
</feature>